<organism evidence="2 3">
    <name type="scientific">Methyloceanibacter caenitepidi</name>
    <dbReference type="NCBI Taxonomy" id="1384459"/>
    <lineage>
        <taxon>Bacteria</taxon>
        <taxon>Pseudomonadati</taxon>
        <taxon>Pseudomonadota</taxon>
        <taxon>Alphaproteobacteria</taxon>
        <taxon>Hyphomicrobiales</taxon>
        <taxon>Hyphomicrobiaceae</taxon>
        <taxon>Methyloceanibacter</taxon>
    </lineage>
</organism>
<accession>A0A0A8K064</accession>
<evidence type="ECO:0000256" key="1">
    <source>
        <dbReference type="SAM" id="MobiDB-lite"/>
    </source>
</evidence>
<reference evidence="2 3" key="1">
    <citation type="submission" date="2014-09" db="EMBL/GenBank/DDBJ databases">
        <title>Genome sequencing of Methyloceanibacter caenitepidi Gela4.</title>
        <authorList>
            <person name="Takeuchi M."/>
            <person name="Susumu S."/>
            <person name="Kamagata Y."/>
            <person name="Oshima K."/>
            <person name="Hattori M."/>
            <person name="Iwasaki W."/>
        </authorList>
    </citation>
    <scope>NUCLEOTIDE SEQUENCE [LARGE SCALE GENOMIC DNA]</scope>
    <source>
        <strain evidence="2 3">Gela4</strain>
    </source>
</reference>
<proteinExistence type="predicted"/>
<sequence length="38" mass="4196">MYYTDDRIAASIAVKDGQESSEIDDGREPKNKPQPKAA</sequence>
<name>A0A0A8K064_9HYPH</name>
<dbReference type="Proteomes" id="UP000031643">
    <property type="component" value="Chromosome"/>
</dbReference>
<feature type="region of interest" description="Disordered" evidence="1">
    <location>
        <begin position="1"/>
        <end position="38"/>
    </location>
</feature>
<protein>
    <submittedName>
        <fullName evidence="2">Uncharacterized protein</fullName>
    </submittedName>
</protein>
<dbReference type="HOGENOM" id="CLU_3329970_0_0_5"/>
<evidence type="ECO:0000313" key="3">
    <source>
        <dbReference type="Proteomes" id="UP000031643"/>
    </source>
</evidence>
<dbReference type="AlphaFoldDB" id="A0A0A8K064"/>
<evidence type="ECO:0000313" key="2">
    <source>
        <dbReference type="EMBL" id="BAQ16315.1"/>
    </source>
</evidence>
<keyword evidence="3" id="KW-1185">Reference proteome</keyword>
<dbReference type="KEGG" id="mcg:GL4_0854"/>
<dbReference type="EMBL" id="AP014648">
    <property type="protein sequence ID" value="BAQ16315.1"/>
    <property type="molecule type" value="Genomic_DNA"/>
</dbReference>
<gene>
    <name evidence="2" type="ORF">GL4_0854</name>
</gene>